<keyword evidence="2" id="KW-1185">Reference proteome</keyword>
<dbReference type="AlphaFoldDB" id="A0A2J8AA61"/>
<dbReference type="Proteomes" id="UP000236333">
    <property type="component" value="Unassembled WGS sequence"/>
</dbReference>
<dbReference type="Pfam" id="PF11371">
    <property type="entry name" value="DUF3172"/>
    <property type="match status" value="1"/>
</dbReference>
<proteinExistence type="predicted"/>
<accession>A0A2J8AA61</accession>
<name>A0A2J8AA61_9CHLO</name>
<reference evidence="1 2" key="1">
    <citation type="journal article" date="2017" name="Mol. Biol. Evol.">
        <title>The 4-celled Tetrabaena socialis nuclear genome reveals the essential components for genetic control of cell number at the origin of multicellularity in the volvocine lineage.</title>
        <authorList>
            <person name="Featherston J."/>
            <person name="Arakaki Y."/>
            <person name="Hanschen E.R."/>
            <person name="Ferris P.J."/>
            <person name="Michod R.E."/>
            <person name="Olson B.J.S.C."/>
            <person name="Nozaki H."/>
            <person name="Durand P.M."/>
        </authorList>
    </citation>
    <scope>NUCLEOTIDE SEQUENCE [LARGE SCALE GENOMIC DNA]</scope>
    <source>
        <strain evidence="1 2">NIES-571</strain>
    </source>
</reference>
<protein>
    <submittedName>
        <fullName evidence="1">Uncharacterized protein</fullName>
    </submittedName>
</protein>
<dbReference type="InterPro" id="IPR021511">
    <property type="entry name" value="DUF3172"/>
</dbReference>
<comment type="caution">
    <text evidence="1">The sequence shown here is derived from an EMBL/GenBank/DDBJ whole genome shotgun (WGS) entry which is preliminary data.</text>
</comment>
<gene>
    <name evidence="1" type="ORF">TSOC_003999</name>
</gene>
<dbReference type="OrthoDB" id="197940at2759"/>
<dbReference type="EMBL" id="PGGS01000092">
    <property type="protein sequence ID" value="PNH09412.1"/>
    <property type="molecule type" value="Genomic_DNA"/>
</dbReference>
<sequence length="140" mass="15298">MYRPSSSCSAASALAAATRAASLASASRWWATRLTSRRTSQKMESGSLGVWQWTQLPAARLAATRAATRCQLVTPHEVDLCKQRMNTFAYVGDLKTGPEVACVYHSEEAENQYLQVLGSRQQMTQMLLQQPPAPPAAQPT</sequence>
<evidence type="ECO:0000313" key="2">
    <source>
        <dbReference type="Proteomes" id="UP000236333"/>
    </source>
</evidence>
<organism evidence="1 2">
    <name type="scientific">Tetrabaena socialis</name>
    <dbReference type="NCBI Taxonomy" id="47790"/>
    <lineage>
        <taxon>Eukaryota</taxon>
        <taxon>Viridiplantae</taxon>
        <taxon>Chlorophyta</taxon>
        <taxon>core chlorophytes</taxon>
        <taxon>Chlorophyceae</taxon>
        <taxon>CS clade</taxon>
        <taxon>Chlamydomonadales</taxon>
        <taxon>Tetrabaenaceae</taxon>
        <taxon>Tetrabaena</taxon>
    </lineage>
</organism>
<evidence type="ECO:0000313" key="1">
    <source>
        <dbReference type="EMBL" id="PNH09412.1"/>
    </source>
</evidence>